<dbReference type="InterPro" id="IPR036464">
    <property type="entry name" value="Rubisco_LSMT_subst-bd_sf"/>
</dbReference>
<dbReference type="Gene3D" id="3.90.1420.10">
    <property type="entry name" value="Rubisco LSMT, substrate-binding domain"/>
    <property type="match status" value="1"/>
</dbReference>
<protein>
    <recommendedName>
        <fullName evidence="4">Rubisco LSMT substrate-binding domain-containing protein</fullName>
    </recommendedName>
</protein>
<dbReference type="Pfam" id="PF09273">
    <property type="entry name" value="Rubis-subs-bind"/>
    <property type="match status" value="1"/>
</dbReference>
<accession>A0AAW1PD70</accession>
<dbReference type="GO" id="GO:0032259">
    <property type="term" value="P:methylation"/>
    <property type="evidence" value="ECO:0007669"/>
    <property type="project" value="UniProtKB-KW"/>
</dbReference>
<evidence type="ECO:0000313" key="5">
    <source>
        <dbReference type="EMBL" id="KAK9806255.1"/>
    </source>
</evidence>
<dbReference type="EMBL" id="JALJOR010000014">
    <property type="protein sequence ID" value="KAK9806255.1"/>
    <property type="molecule type" value="Genomic_DNA"/>
</dbReference>
<gene>
    <name evidence="5" type="ORF">WJX72_007461</name>
</gene>
<dbReference type="InterPro" id="IPR046341">
    <property type="entry name" value="SET_dom_sf"/>
</dbReference>
<keyword evidence="3" id="KW-0949">S-adenosyl-L-methionine</keyword>
<organism evidence="5 6">
    <name type="scientific">[Myrmecia] bisecta</name>
    <dbReference type="NCBI Taxonomy" id="41462"/>
    <lineage>
        <taxon>Eukaryota</taxon>
        <taxon>Viridiplantae</taxon>
        <taxon>Chlorophyta</taxon>
        <taxon>core chlorophytes</taxon>
        <taxon>Trebouxiophyceae</taxon>
        <taxon>Trebouxiales</taxon>
        <taxon>Trebouxiaceae</taxon>
        <taxon>Myrmecia</taxon>
    </lineage>
</organism>
<sequence length="466" mass="52089">MHAARSRRGNKLCCTAQMQAQAVVTADSAASQLMGWVTEQGANESKLSCRPAMYGSSLALMTTRSVARGETLFSIPERAWITVQTVQQSEIGSFVADLEPWVQIALFLLHERRQPRSEWRAYLDSLPAEPDTPLSWTNGELEWLEGTQLLGSVYDYRQFFEGRYAELEAEVFASAREVFDEQSFAYLEFLWAVSVVRGKVHAPLDGESVALVPFADLVQHERGSTPGWKVQSGFLGRSGKAVTLEADQEYAAGEWVVMDFGPDKLDSQLLLDYGVLDPASTQGGFLLSLALAEGDRFFDDKADVLDLNGLAEAEQFTLLPNVEPPKEMLAFLRLNNLSGADAFLLESLFRNETWGHMLAPVSMENEQAVFQSMIKGCREALQGYATTIDEDLALLRTVQKGGREEMAVRARLGEKEALDSTLRFFEERFAQLDNLEYYQERRLRSLGLLDDDGNSTYDDFFKDGIA</sequence>
<comment type="caution">
    <text evidence="5">The sequence shown here is derived from an EMBL/GenBank/DDBJ whole genome shotgun (WGS) entry which is preliminary data.</text>
</comment>
<evidence type="ECO:0000256" key="3">
    <source>
        <dbReference type="ARBA" id="ARBA00022691"/>
    </source>
</evidence>
<name>A0AAW1PD70_9CHLO</name>
<feature type="domain" description="Rubisco LSMT substrate-binding" evidence="4">
    <location>
        <begin position="294"/>
        <end position="418"/>
    </location>
</feature>
<dbReference type="PANTHER" id="PTHR13271:SF113">
    <property type="entry name" value="[FRUCTOSE-BISPHOSPHATE ALDOLASE]-LYSINE N-METHYLTRANSFERASE, CHLOROPLASTIC"/>
    <property type="match status" value="1"/>
</dbReference>
<proteinExistence type="predicted"/>
<dbReference type="SUPFAM" id="SSF81822">
    <property type="entry name" value="RuBisCo LSMT C-terminal, substrate-binding domain"/>
    <property type="match status" value="1"/>
</dbReference>
<dbReference type="InterPro" id="IPR050600">
    <property type="entry name" value="SETD3_SETD6_MTase"/>
</dbReference>
<dbReference type="AlphaFoldDB" id="A0AAW1PD70"/>
<dbReference type="InterPro" id="IPR015353">
    <property type="entry name" value="Rubisco_LSMT_subst-bd"/>
</dbReference>
<keyword evidence="1" id="KW-0489">Methyltransferase</keyword>
<keyword evidence="2" id="KW-0808">Transferase</keyword>
<dbReference type="PANTHER" id="PTHR13271">
    <property type="entry name" value="UNCHARACTERIZED PUTATIVE METHYLTRANSFERASE"/>
    <property type="match status" value="1"/>
</dbReference>
<dbReference type="SUPFAM" id="SSF82199">
    <property type="entry name" value="SET domain"/>
    <property type="match status" value="1"/>
</dbReference>
<evidence type="ECO:0000313" key="6">
    <source>
        <dbReference type="Proteomes" id="UP001489004"/>
    </source>
</evidence>
<dbReference type="GO" id="GO:0016279">
    <property type="term" value="F:protein-lysine N-methyltransferase activity"/>
    <property type="evidence" value="ECO:0007669"/>
    <property type="project" value="TreeGrafter"/>
</dbReference>
<evidence type="ECO:0000259" key="4">
    <source>
        <dbReference type="Pfam" id="PF09273"/>
    </source>
</evidence>
<keyword evidence="6" id="KW-1185">Reference proteome</keyword>
<evidence type="ECO:0000256" key="1">
    <source>
        <dbReference type="ARBA" id="ARBA00022603"/>
    </source>
</evidence>
<dbReference type="Proteomes" id="UP001489004">
    <property type="component" value="Unassembled WGS sequence"/>
</dbReference>
<reference evidence="5 6" key="1">
    <citation type="journal article" date="2024" name="Nat. Commun.">
        <title>Phylogenomics reveals the evolutionary origins of lichenization in chlorophyte algae.</title>
        <authorList>
            <person name="Puginier C."/>
            <person name="Libourel C."/>
            <person name="Otte J."/>
            <person name="Skaloud P."/>
            <person name="Haon M."/>
            <person name="Grisel S."/>
            <person name="Petersen M."/>
            <person name="Berrin J.G."/>
            <person name="Delaux P.M."/>
            <person name="Dal Grande F."/>
            <person name="Keller J."/>
        </authorList>
    </citation>
    <scope>NUCLEOTIDE SEQUENCE [LARGE SCALE GENOMIC DNA]</scope>
    <source>
        <strain evidence="5 6">SAG 2043</strain>
    </source>
</reference>
<evidence type="ECO:0000256" key="2">
    <source>
        <dbReference type="ARBA" id="ARBA00022679"/>
    </source>
</evidence>
<dbReference type="Gene3D" id="3.90.1410.10">
    <property type="entry name" value="set domain protein methyltransferase, domain 1"/>
    <property type="match status" value="1"/>
</dbReference>